<sequence length="391" mass="44195">MDKRFGAEGERGIAGGGLVSEESQRSLQLAEDLSRRGKHEESYAHLQIALKDPNNFDAYIQLALQVAPALSVQLLEVAEKRARDLLISCLGPDCFDDNGPCVGKFGDSGLLLTRPYMRVLGGLVRMCFYAEQYEKGSSSNTCIEALRLNPIGELYQRWWQPSLLIRTGRFADALFFCQVWMRHDTDRGIGSPIRGCTAFRAPNDKLLWPEVEEKYAKRAAVDMIYSAALAAFKLWGRSPLAAQLLRMAARNNPGVLANVMARRTRPTNGKRHFPLAGADMARDYLWVAQDLWMAPEVWTWVNEDAAVSALILKYCARPECAAQETKATQFRRCSGCQQVEYCGVSCQKTDWKRHKTDCNQRAELRKMMKNLNKNKETPRMLVLQGGLDEWF</sequence>
<proteinExistence type="predicted"/>
<evidence type="ECO:0000313" key="8">
    <source>
        <dbReference type="Proteomes" id="UP001215598"/>
    </source>
</evidence>
<evidence type="ECO:0000313" key="7">
    <source>
        <dbReference type="EMBL" id="KAJ7713824.1"/>
    </source>
</evidence>
<dbReference type="Pfam" id="PF01753">
    <property type="entry name" value="zf-MYND"/>
    <property type="match status" value="1"/>
</dbReference>
<dbReference type="GO" id="GO:0008270">
    <property type="term" value="F:zinc ion binding"/>
    <property type="evidence" value="ECO:0007669"/>
    <property type="project" value="UniProtKB-KW"/>
</dbReference>
<keyword evidence="3" id="KW-0862">Zinc</keyword>
<dbReference type="PANTHER" id="PTHR46758:SF2">
    <property type="entry name" value="OJ1485_B09.11 PROTEIN"/>
    <property type="match status" value="1"/>
</dbReference>
<dbReference type="EMBL" id="JARKIB010000335">
    <property type="protein sequence ID" value="KAJ7713824.1"/>
    <property type="molecule type" value="Genomic_DNA"/>
</dbReference>
<feature type="domain" description="MYND-type" evidence="5">
    <location>
        <begin position="320"/>
        <end position="358"/>
    </location>
</feature>
<dbReference type="PANTHER" id="PTHR46758">
    <property type="entry name" value="MYND DOMAIN-CONTAINING"/>
    <property type="match status" value="1"/>
</dbReference>
<keyword evidence="1" id="KW-0479">Metal-binding</keyword>
<evidence type="ECO:0000313" key="6">
    <source>
        <dbReference type="EMBL" id="KAJ7698510.1"/>
    </source>
</evidence>
<dbReference type="Proteomes" id="UP001215598">
    <property type="component" value="Unassembled WGS sequence"/>
</dbReference>
<dbReference type="AlphaFoldDB" id="A0AAD7DT15"/>
<evidence type="ECO:0000256" key="2">
    <source>
        <dbReference type="ARBA" id="ARBA00022771"/>
    </source>
</evidence>
<accession>A0AAD7DT15</accession>
<dbReference type="PROSITE" id="PS50865">
    <property type="entry name" value="ZF_MYND_2"/>
    <property type="match status" value="1"/>
</dbReference>
<evidence type="ECO:0000256" key="4">
    <source>
        <dbReference type="PROSITE-ProRule" id="PRU00134"/>
    </source>
</evidence>
<dbReference type="Gene3D" id="6.10.140.2220">
    <property type="match status" value="1"/>
</dbReference>
<protein>
    <recommendedName>
        <fullName evidence="5">MYND-type domain-containing protein</fullName>
    </recommendedName>
</protein>
<evidence type="ECO:0000256" key="1">
    <source>
        <dbReference type="ARBA" id="ARBA00022723"/>
    </source>
</evidence>
<name>A0AAD7DT15_9AGAR</name>
<evidence type="ECO:0000259" key="5">
    <source>
        <dbReference type="PROSITE" id="PS50865"/>
    </source>
</evidence>
<gene>
    <name evidence="7" type="ORF">B0H16DRAFT_1619983</name>
    <name evidence="6" type="ORF">B0H16DRAFT_1644950</name>
</gene>
<comment type="caution">
    <text evidence="6">The sequence shown here is derived from an EMBL/GenBank/DDBJ whole genome shotgun (WGS) entry which is preliminary data.</text>
</comment>
<dbReference type="InterPro" id="IPR002893">
    <property type="entry name" value="Znf_MYND"/>
</dbReference>
<organism evidence="6 8">
    <name type="scientific">Mycena metata</name>
    <dbReference type="NCBI Taxonomy" id="1033252"/>
    <lineage>
        <taxon>Eukaryota</taxon>
        <taxon>Fungi</taxon>
        <taxon>Dikarya</taxon>
        <taxon>Basidiomycota</taxon>
        <taxon>Agaricomycotina</taxon>
        <taxon>Agaricomycetes</taxon>
        <taxon>Agaricomycetidae</taxon>
        <taxon>Agaricales</taxon>
        <taxon>Marasmiineae</taxon>
        <taxon>Mycenaceae</taxon>
        <taxon>Mycena</taxon>
    </lineage>
</organism>
<keyword evidence="8" id="KW-1185">Reference proteome</keyword>
<reference evidence="6" key="1">
    <citation type="submission" date="2023-03" db="EMBL/GenBank/DDBJ databases">
        <title>Massive genome expansion in bonnet fungi (Mycena s.s.) driven by repeated elements and novel gene families across ecological guilds.</title>
        <authorList>
            <consortium name="Lawrence Berkeley National Laboratory"/>
            <person name="Harder C.B."/>
            <person name="Miyauchi S."/>
            <person name="Viragh M."/>
            <person name="Kuo A."/>
            <person name="Thoen E."/>
            <person name="Andreopoulos B."/>
            <person name="Lu D."/>
            <person name="Skrede I."/>
            <person name="Drula E."/>
            <person name="Henrissat B."/>
            <person name="Morin E."/>
            <person name="Kohler A."/>
            <person name="Barry K."/>
            <person name="LaButti K."/>
            <person name="Morin E."/>
            <person name="Salamov A."/>
            <person name="Lipzen A."/>
            <person name="Mereny Z."/>
            <person name="Hegedus B."/>
            <person name="Baldrian P."/>
            <person name="Stursova M."/>
            <person name="Weitz H."/>
            <person name="Taylor A."/>
            <person name="Grigoriev I.V."/>
            <person name="Nagy L.G."/>
            <person name="Martin F."/>
            <person name="Kauserud H."/>
        </authorList>
    </citation>
    <scope>NUCLEOTIDE SEQUENCE</scope>
    <source>
        <strain evidence="6">CBHHK182m</strain>
    </source>
</reference>
<keyword evidence="2 4" id="KW-0863">Zinc-finger</keyword>
<evidence type="ECO:0000256" key="3">
    <source>
        <dbReference type="ARBA" id="ARBA00022833"/>
    </source>
</evidence>
<dbReference type="InterPro" id="IPR044508">
    <property type="entry name" value="At5g50450/At1g67340-like"/>
</dbReference>
<dbReference type="EMBL" id="JARKIB010000587">
    <property type="protein sequence ID" value="KAJ7698510.1"/>
    <property type="molecule type" value="Genomic_DNA"/>
</dbReference>
<dbReference type="SUPFAM" id="SSF144232">
    <property type="entry name" value="HIT/MYND zinc finger-like"/>
    <property type="match status" value="1"/>
</dbReference>